<dbReference type="InterPro" id="IPR000488">
    <property type="entry name" value="Death_dom"/>
</dbReference>
<gene>
    <name evidence="3" type="ORF">DPMN_059672</name>
</gene>
<evidence type="ECO:0000313" key="4">
    <source>
        <dbReference type="Proteomes" id="UP000828390"/>
    </source>
</evidence>
<accession>A0A9D4C4K5</accession>
<proteinExistence type="predicted"/>
<dbReference type="PROSITE" id="PS50017">
    <property type="entry name" value="DEATH_DOMAIN"/>
    <property type="match status" value="1"/>
</dbReference>
<sequence length="582" mass="68621">MPPATALQFFRKRQTIDNLVMERPQSLTIFRECVRKALIAIERRIEMLQQSYYGPQKNLEREIKRWLGPLSIVLNEFRISYLLCRTQLDDVVYKKKRSEGDPTLIVDFNKDAAKIVLDIVERVCDYLKTGFGDIIKDLKMIAEYMFKYCRSFSDTEGDSYLETAVNYERQRKEFSQAIHFNLDDIVNMAEQFETKGMRVHELGFVARNLAEKCNATHAPFLVIIPQAFENLKNAVAGIRRWLDADEVYADFIKYDIDELEKKRETQEKDTREMQVKCSNSDHKVKTAKRLLADITAEVKSFENRETILMKERIDAQAQIKDVVDLVEIKTFRREEVKHRSEEMTGYELENFKLLEREIVDLNDRKPVLVKKLDDINRKLDMIAERRETMNKREQEVSNAKSEVKKVKRDFRQREVELERLDFNLGRLKEILRYKTSPEVLKKIFHGMPLTARHVANKGKRPIMDKLERSCRLAAAHIENDWAKLYRALPFHPPRGHETVSNDIDEIGREFMRTLNEEMSRQSLTRWRRMHTRACVDDLKKALLSVKRKDIVDLIEEDIIKRASKPSIPSPAFRTVRFPKLKT</sequence>
<dbReference type="Gene3D" id="1.10.533.10">
    <property type="entry name" value="Death Domain, Fas"/>
    <property type="match status" value="1"/>
</dbReference>
<feature type="coiled-coil region" evidence="1">
    <location>
        <begin position="249"/>
        <end position="304"/>
    </location>
</feature>
<comment type="caution">
    <text evidence="3">The sequence shown here is derived from an EMBL/GenBank/DDBJ whole genome shotgun (WGS) entry which is preliminary data.</text>
</comment>
<dbReference type="GO" id="GO:0007165">
    <property type="term" value="P:signal transduction"/>
    <property type="evidence" value="ECO:0007669"/>
    <property type="project" value="InterPro"/>
</dbReference>
<reference evidence="3" key="2">
    <citation type="submission" date="2020-11" db="EMBL/GenBank/DDBJ databases">
        <authorList>
            <person name="McCartney M.A."/>
            <person name="Auch B."/>
            <person name="Kono T."/>
            <person name="Mallez S."/>
            <person name="Becker A."/>
            <person name="Gohl D.M."/>
            <person name="Silverstein K.A.T."/>
            <person name="Koren S."/>
            <person name="Bechman K.B."/>
            <person name="Herman A."/>
            <person name="Abrahante J.E."/>
            <person name="Garbe J."/>
        </authorList>
    </citation>
    <scope>NUCLEOTIDE SEQUENCE</scope>
    <source>
        <strain evidence="3">Duluth1</strain>
        <tissue evidence="3">Whole animal</tissue>
    </source>
</reference>
<dbReference type="AlphaFoldDB" id="A0A9D4C4K5"/>
<protein>
    <recommendedName>
        <fullName evidence="2">Death domain-containing protein</fullName>
    </recommendedName>
</protein>
<dbReference type="OrthoDB" id="6286837at2759"/>
<dbReference type="Proteomes" id="UP000828390">
    <property type="component" value="Unassembled WGS sequence"/>
</dbReference>
<dbReference type="EMBL" id="JAIWYP010000013">
    <property type="protein sequence ID" value="KAH3716938.1"/>
    <property type="molecule type" value="Genomic_DNA"/>
</dbReference>
<dbReference type="InterPro" id="IPR011029">
    <property type="entry name" value="DEATH-like_dom_sf"/>
</dbReference>
<feature type="domain" description="Death" evidence="2">
    <location>
        <begin position="480"/>
        <end position="558"/>
    </location>
</feature>
<feature type="coiled-coil region" evidence="1">
    <location>
        <begin position="372"/>
        <end position="409"/>
    </location>
</feature>
<name>A0A9D4C4K5_DREPO</name>
<keyword evidence="4" id="KW-1185">Reference proteome</keyword>
<reference evidence="3" key="1">
    <citation type="journal article" date="2019" name="bioRxiv">
        <title>The Genome of the Zebra Mussel, Dreissena polymorpha: A Resource for Invasive Species Research.</title>
        <authorList>
            <person name="McCartney M.A."/>
            <person name="Auch B."/>
            <person name="Kono T."/>
            <person name="Mallez S."/>
            <person name="Zhang Y."/>
            <person name="Obille A."/>
            <person name="Becker A."/>
            <person name="Abrahante J.E."/>
            <person name="Garbe J."/>
            <person name="Badalamenti J.P."/>
            <person name="Herman A."/>
            <person name="Mangelson H."/>
            <person name="Liachko I."/>
            <person name="Sullivan S."/>
            <person name="Sone E.D."/>
            <person name="Koren S."/>
            <person name="Silverstein K.A.T."/>
            <person name="Beckman K.B."/>
            <person name="Gohl D.M."/>
        </authorList>
    </citation>
    <scope>NUCLEOTIDE SEQUENCE</scope>
    <source>
        <strain evidence="3">Duluth1</strain>
        <tissue evidence="3">Whole animal</tissue>
    </source>
</reference>
<evidence type="ECO:0000313" key="3">
    <source>
        <dbReference type="EMBL" id="KAH3716938.1"/>
    </source>
</evidence>
<dbReference type="SUPFAM" id="SSF47986">
    <property type="entry name" value="DEATH domain"/>
    <property type="match status" value="1"/>
</dbReference>
<evidence type="ECO:0000256" key="1">
    <source>
        <dbReference type="SAM" id="Coils"/>
    </source>
</evidence>
<evidence type="ECO:0000259" key="2">
    <source>
        <dbReference type="PROSITE" id="PS50017"/>
    </source>
</evidence>
<dbReference type="CDD" id="cd01670">
    <property type="entry name" value="Death"/>
    <property type="match status" value="1"/>
</dbReference>
<keyword evidence="1" id="KW-0175">Coiled coil</keyword>
<organism evidence="3 4">
    <name type="scientific">Dreissena polymorpha</name>
    <name type="common">Zebra mussel</name>
    <name type="synonym">Mytilus polymorpha</name>
    <dbReference type="NCBI Taxonomy" id="45954"/>
    <lineage>
        <taxon>Eukaryota</taxon>
        <taxon>Metazoa</taxon>
        <taxon>Spiralia</taxon>
        <taxon>Lophotrochozoa</taxon>
        <taxon>Mollusca</taxon>
        <taxon>Bivalvia</taxon>
        <taxon>Autobranchia</taxon>
        <taxon>Heteroconchia</taxon>
        <taxon>Euheterodonta</taxon>
        <taxon>Imparidentia</taxon>
        <taxon>Neoheterodontei</taxon>
        <taxon>Myida</taxon>
        <taxon>Dreissenoidea</taxon>
        <taxon>Dreissenidae</taxon>
        <taxon>Dreissena</taxon>
    </lineage>
</organism>